<protein>
    <submittedName>
        <fullName evidence="1">Uncharacterized protein</fullName>
    </submittedName>
</protein>
<dbReference type="RefSeq" id="WP_044906429.1">
    <property type="nucleotide sequence ID" value="NZ_JAJTIK010000005.1"/>
</dbReference>
<dbReference type="InterPro" id="IPR013324">
    <property type="entry name" value="RNA_pol_sigma_r3/r4-like"/>
</dbReference>
<organism evidence="1 2">
    <name type="scientific">Clostridium innocuum</name>
    <dbReference type="NCBI Taxonomy" id="1522"/>
    <lineage>
        <taxon>Bacteria</taxon>
        <taxon>Bacillati</taxon>
        <taxon>Bacillota</taxon>
        <taxon>Clostridia</taxon>
        <taxon>Eubacteriales</taxon>
        <taxon>Clostridiaceae</taxon>
        <taxon>Clostridium</taxon>
    </lineage>
</organism>
<dbReference type="EMBL" id="JQIF01000072">
    <property type="protein sequence ID" value="KGJ52324.1"/>
    <property type="molecule type" value="Genomic_DNA"/>
</dbReference>
<evidence type="ECO:0000313" key="1">
    <source>
        <dbReference type="EMBL" id="KGJ52324.1"/>
    </source>
</evidence>
<name>A0A099I2X2_CLOIN</name>
<dbReference type="SUPFAM" id="SSF88659">
    <property type="entry name" value="Sigma3 and sigma4 domains of RNA polymerase sigma factors"/>
    <property type="match status" value="1"/>
</dbReference>
<comment type="caution">
    <text evidence="1">The sequence shown here is derived from an EMBL/GenBank/DDBJ whole genome shotgun (WGS) entry which is preliminary data.</text>
</comment>
<dbReference type="AlphaFoldDB" id="A0A099I2X2"/>
<accession>A0A099I2X2</accession>
<evidence type="ECO:0000313" key="2">
    <source>
        <dbReference type="Proteomes" id="UP000030008"/>
    </source>
</evidence>
<reference evidence="1 2" key="1">
    <citation type="submission" date="2014-08" db="EMBL/GenBank/DDBJ databases">
        <title>Clostridium innocuum, an unnegligible vancomycin-resistant pathogen causing extra-intestinal infections.</title>
        <authorList>
            <person name="Feng Y."/>
            <person name="Chiu C.-H."/>
        </authorList>
    </citation>
    <scope>NUCLEOTIDE SEQUENCE [LARGE SCALE GENOMIC DNA]</scope>
    <source>
        <strain evidence="1 2">AN88</strain>
    </source>
</reference>
<proteinExistence type="predicted"/>
<gene>
    <name evidence="1" type="ORF">CIAN88_15385</name>
</gene>
<sequence length="151" mass="18084">MIWEEEEFEFDKEKRMKKYIKGELMSYYLLKSRWYELLDKKYFLYHKSPGGSIVRAPEGQCSKDGIQHQAAMNESAIAMEQEPLYQRMEKIRNWMDCLTESQCKVISVYVMKYQCDNLREAARETGFSIDTVNKYTKRAINRIYTRNSNIL</sequence>
<dbReference type="Proteomes" id="UP000030008">
    <property type="component" value="Unassembled WGS sequence"/>
</dbReference>